<evidence type="ECO:0000313" key="2">
    <source>
        <dbReference type="Proteomes" id="UP001202867"/>
    </source>
</evidence>
<comment type="caution">
    <text evidence="1">The sequence shown here is derived from an EMBL/GenBank/DDBJ whole genome shotgun (WGS) entry which is preliminary data.</text>
</comment>
<gene>
    <name evidence="1" type="ORF">MWN33_14025</name>
</gene>
<evidence type="ECO:0000313" key="1">
    <source>
        <dbReference type="EMBL" id="MCK0209149.1"/>
    </source>
</evidence>
<dbReference type="InterPro" id="IPR016181">
    <property type="entry name" value="Acyl_CoA_acyltransferase"/>
</dbReference>
<sequence>MGPRLPVAAPRTRRRMLNTCPFHTEGYVAGLIGVPELSSRGDMVVLRRPIPGTELHDGVGPWPYLWIGGEGDLKVLREEFRHLVTITAVTQPGYVPPSSAGNPALLKMHYVYDPQRPPVALSRRARLRLSRCEERAEFRLVEGKAQRLQMTDIYARLLSRRGLEGSYVDFPRAHFESIAELDCGVFFEVRDAQGIGAMACGVEFRDMLQILHMASTDEGLRWNASYLLMAGLQRYVGQHGLRLLTGGMPDAGTDGLKLFKERWANHAEPVYLLRIVNDAQAYAALCAGRAEDACYFPAYRAPIATGGVPIPKESAA</sequence>
<protein>
    <recommendedName>
        <fullName evidence="3">BioF2-like acetyltransferase domain-containing protein</fullName>
    </recommendedName>
</protein>
<evidence type="ECO:0008006" key="3">
    <source>
        <dbReference type="Google" id="ProtNLM"/>
    </source>
</evidence>
<reference evidence="1 2" key="1">
    <citation type="submission" date="2022-04" db="EMBL/GenBank/DDBJ databases">
        <authorList>
            <person name="Grouzdev D.S."/>
            <person name="Pantiukh K.S."/>
            <person name="Krutkina M.S."/>
        </authorList>
    </citation>
    <scope>NUCLEOTIDE SEQUENCE [LARGE SCALE GENOMIC DNA]</scope>
    <source>
        <strain evidence="1 2">Jip08</strain>
    </source>
</reference>
<proteinExistence type="predicted"/>
<reference evidence="2" key="2">
    <citation type="submission" date="2023-07" db="EMBL/GenBank/DDBJ databases">
        <title>Ancylobacter moscoviensis sp. nov., facultatively methylotrophic bacteria from activated sludge and the reclassification of Starkeya novella (Starkey 1934) Kelly et al. 2000 as Ancylobacter novellus comb. nov., Starkeya koreensis Im et al. 2006 as Ancylobacter koreensis comb.nov., Angulomicrobium tetraedrale Vasil'eva et al. 1986 as Ancylobacter tetraedralis comb. nov., Angulomicrobium amanitiforme Fritz et al. 2004 as Ancylobacter amanitiformis comb. nov. and Methylorhabdus multivorans Doronina et al. 1996 as Ancylobacter multivorans comb. nov. and emended description of the genus Ancylobacter.</title>
        <authorList>
            <person name="Doronina N."/>
            <person name="Chemodurova A."/>
            <person name="Grouzdev D."/>
            <person name="Koziaeva V."/>
            <person name="Shi W."/>
            <person name="Wu L."/>
            <person name="Kaparullina E."/>
        </authorList>
    </citation>
    <scope>NUCLEOTIDE SEQUENCE [LARGE SCALE GENOMIC DNA]</scope>
    <source>
        <strain evidence="2">Jip08</strain>
    </source>
</reference>
<keyword evidence="2" id="KW-1185">Reference proteome</keyword>
<dbReference type="Proteomes" id="UP001202867">
    <property type="component" value="Unassembled WGS sequence"/>
</dbReference>
<name>A0ABT0DPN7_9HYPH</name>
<dbReference type="Gene3D" id="3.40.630.30">
    <property type="match status" value="1"/>
</dbReference>
<dbReference type="RefSeq" id="WP_247201655.1">
    <property type="nucleotide sequence ID" value="NZ_JALKCG010000005.1"/>
</dbReference>
<dbReference type="SUPFAM" id="SSF55729">
    <property type="entry name" value="Acyl-CoA N-acyltransferases (Nat)"/>
    <property type="match status" value="1"/>
</dbReference>
<accession>A0ABT0DPN7</accession>
<organism evidence="1 2">
    <name type="scientific">Ancylobacter koreensis</name>
    <dbReference type="NCBI Taxonomy" id="266121"/>
    <lineage>
        <taxon>Bacteria</taxon>
        <taxon>Pseudomonadati</taxon>
        <taxon>Pseudomonadota</taxon>
        <taxon>Alphaproteobacteria</taxon>
        <taxon>Hyphomicrobiales</taxon>
        <taxon>Xanthobacteraceae</taxon>
        <taxon>Ancylobacter</taxon>
    </lineage>
</organism>
<dbReference type="EMBL" id="JALKCG010000005">
    <property type="protein sequence ID" value="MCK0209149.1"/>
    <property type="molecule type" value="Genomic_DNA"/>
</dbReference>